<accession>A0ABV7JLQ2</accession>
<gene>
    <name evidence="1" type="ORF">ACFOET_15400</name>
</gene>
<organism evidence="1 2">
    <name type="scientific">Parapedobacter deserti</name>
    <dbReference type="NCBI Taxonomy" id="1912957"/>
    <lineage>
        <taxon>Bacteria</taxon>
        <taxon>Pseudomonadati</taxon>
        <taxon>Bacteroidota</taxon>
        <taxon>Sphingobacteriia</taxon>
        <taxon>Sphingobacteriales</taxon>
        <taxon>Sphingobacteriaceae</taxon>
        <taxon>Parapedobacter</taxon>
    </lineage>
</organism>
<dbReference type="Proteomes" id="UP001595526">
    <property type="component" value="Unassembled WGS sequence"/>
</dbReference>
<sequence>MLSLIGVCGTLAIAAASCGNPTENQNDTDGVDSFFIDSVASDSATWGDTTKTTDSLASPSFP</sequence>
<comment type="caution">
    <text evidence="1">The sequence shown here is derived from an EMBL/GenBank/DDBJ whole genome shotgun (WGS) entry which is preliminary data.</text>
</comment>
<evidence type="ECO:0000313" key="2">
    <source>
        <dbReference type="Proteomes" id="UP001595526"/>
    </source>
</evidence>
<protein>
    <submittedName>
        <fullName evidence="1">Uncharacterized protein</fullName>
    </submittedName>
</protein>
<evidence type="ECO:0000313" key="1">
    <source>
        <dbReference type="EMBL" id="MFC3199009.1"/>
    </source>
</evidence>
<keyword evidence="2" id="KW-1185">Reference proteome</keyword>
<proteinExistence type="predicted"/>
<reference evidence="2" key="1">
    <citation type="journal article" date="2019" name="Int. J. Syst. Evol. Microbiol.">
        <title>The Global Catalogue of Microorganisms (GCM) 10K type strain sequencing project: providing services to taxonomists for standard genome sequencing and annotation.</title>
        <authorList>
            <consortium name="The Broad Institute Genomics Platform"/>
            <consortium name="The Broad Institute Genome Sequencing Center for Infectious Disease"/>
            <person name="Wu L."/>
            <person name="Ma J."/>
        </authorList>
    </citation>
    <scope>NUCLEOTIDE SEQUENCE [LARGE SCALE GENOMIC DNA]</scope>
    <source>
        <strain evidence="2">KCTC 52416</strain>
    </source>
</reference>
<name>A0ABV7JLQ2_9SPHI</name>
<dbReference type="EMBL" id="JBHRTA010000038">
    <property type="protein sequence ID" value="MFC3199009.1"/>
    <property type="molecule type" value="Genomic_DNA"/>
</dbReference>